<dbReference type="GO" id="GO:0070224">
    <property type="term" value="F:sulfide:quinone oxidoreductase activity"/>
    <property type="evidence" value="ECO:0007669"/>
    <property type="project" value="TreeGrafter"/>
</dbReference>
<reference evidence="2" key="1">
    <citation type="submission" date="2023-03" db="EMBL/GenBank/DDBJ databases">
        <title>Andean soil-derived lignocellulolytic bacterial consortium as a source of novel taxa and putative plastic-active enzymes.</title>
        <authorList>
            <person name="Diaz-Garcia L."/>
            <person name="Chuvochina M."/>
            <person name="Feuerriegel G."/>
            <person name="Bunk B."/>
            <person name="Sproer C."/>
            <person name="Streit W.R."/>
            <person name="Rodriguez L.M."/>
            <person name="Overmann J."/>
            <person name="Jimenez D.J."/>
        </authorList>
    </citation>
    <scope>NUCLEOTIDE SEQUENCE</scope>
    <source>
        <strain evidence="2">MAG 4610</strain>
    </source>
</reference>
<dbReference type="GO" id="GO:0071949">
    <property type="term" value="F:FAD binding"/>
    <property type="evidence" value="ECO:0007669"/>
    <property type="project" value="TreeGrafter"/>
</dbReference>
<name>A0AAJ6B370_9MICO</name>
<dbReference type="AlphaFoldDB" id="A0AAJ6B370"/>
<dbReference type="PANTHER" id="PTHR10632:SF2">
    <property type="entry name" value="SULFIDE:QUINONE OXIDOREDUCTASE, MITOCHONDRIAL"/>
    <property type="match status" value="1"/>
</dbReference>
<dbReference type="InterPro" id="IPR015904">
    <property type="entry name" value="Sulphide_quinone_reductase"/>
</dbReference>
<dbReference type="PANTHER" id="PTHR10632">
    <property type="entry name" value="SULFIDE:QUINONE OXIDOREDUCTASE"/>
    <property type="match status" value="1"/>
</dbReference>
<organism evidence="2 3">
    <name type="scientific">Candidatus Microbacterium phytovorans</name>
    <dbReference type="NCBI Taxonomy" id="3121374"/>
    <lineage>
        <taxon>Bacteria</taxon>
        <taxon>Bacillati</taxon>
        <taxon>Actinomycetota</taxon>
        <taxon>Actinomycetes</taxon>
        <taxon>Micrococcales</taxon>
        <taxon>Microbacteriaceae</taxon>
        <taxon>Microbacterium</taxon>
    </lineage>
</organism>
<evidence type="ECO:0000313" key="3">
    <source>
        <dbReference type="Proteomes" id="UP001213972"/>
    </source>
</evidence>
<dbReference type="SUPFAM" id="SSF51905">
    <property type="entry name" value="FAD/NAD(P)-binding domain"/>
    <property type="match status" value="1"/>
</dbReference>
<dbReference type="GO" id="GO:0070221">
    <property type="term" value="P:sulfide oxidation, using sulfide:quinone oxidoreductase"/>
    <property type="evidence" value="ECO:0007669"/>
    <property type="project" value="TreeGrafter"/>
</dbReference>
<accession>A0AAJ6B370</accession>
<protein>
    <submittedName>
        <fullName evidence="2">FAD-dependent oxidoreductase</fullName>
    </submittedName>
</protein>
<dbReference type="InterPro" id="IPR036188">
    <property type="entry name" value="FAD/NAD-bd_sf"/>
</dbReference>
<dbReference type="Pfam" id="PF07992">
    <property type="entry name" value="Pyr_redox_2"/>
    <property type="match status" value="1"/>
</dbReference>
<evidence type="ECO:0000313" key="2">
    <source>
        <dbReference type="EMBL" id="WEK12772.1"/>
    </source>
</evidence>
<proteinExistence type="predicted"/>
<evidence type="ECO:0000259" key="1">
    <source>
        <dbReference type="Pfam" id="PF07992"/>
    </source>
</evidence>
<dbReference type="InterPro" id="IPR023753">
    <property type="entry name" value="FAD/NAD-binding_dom"/>
</dbReference>
<gene>
    <name evidence="2" type="ORF">P0Y48_09865</name>
</gene>
<sequence length="407" mass="43855">MDDHTGAPSHARVAVIGGGNGGLSIAGRLRRRGVTDVVVIEPQAEHCYKPLLSHVAGGTARASETVRRQADVTPRGVRWVQDAVAHVDPERRRLELGSGAALGYDHLVVAAGIRQDWDAVPGLAAAMLSHAGASNYLLDLAAKASPLLRDVRGGTVVFIQPPGPASCAGAAQKPMYQACAYWKRIGVLAGIRVVLLVPDATIFGIPEIDAELERKVAEYGIEVHTGSHVEEIDAERRTVVFTTRTATASPRAHSVTYDVLMAEPPQSAPPFLAESGLSGPDAEGFVDVDPHTLRHRRYDTVWALGDAAATTNSKSGGALRKQTAVLAANLVAVLEGRMPVAEYDGYGVCPFTVSRTSAVFAEFDDHGRLAPSIPFWRRSYRESRLAWIIDRHVFPHIYWHLILQGRA</sequence>
<dbReference type="Gene3D" id="3.50.50.60">
    <property type="entry name" value="FAD/NAD(P)-binding domain"/>
    <property type="match status" value="2"/>
</dbReference>
<dbReference type="Proteomes" id="UP001213972">
    <property type="component" value="Chromosome"/>
</dbReference>
<feature type="domain" description="FAD/NAD(P)-binding" evidence="1">
    <location>
        <begin position="12"/>
        <end position="123"/>
    </location>
</feature>
<dbReference type="EMBL" id="CP119321">
    <property type="protein sequence ID" value="WEK12772.1"/>
    <property type="molecule type" value="Genomic_DNA"/>
</dbReference>